<dbReference type="SUPFAM" id="SSF58104">
    <property type="entry name" value="Methyl-accepting chemotaxis protein (MCP) signaling domain"/>
    <property type="match status" value="1"/>
</dbReference>
<evidence type="ECO:0000256" key="1">
    <source>
        <dbReference type="ARBA" id="ARBA00004236"/>
    </source>
</evidence>
<evidence type="ECO:0000256" key="6">
    <source>
        <dbReference type="PROSITE-ProRule" id="PRU00284"/>
    </source>
</evidence>
<dbReference type="AlphaFoldDB" id="A0A7V9YZZ1"/>
<evidence type="ECO:0000256" key="2">
    <source>
        <dbReference type="ARBA" id="ARBA00022475"/>
    </source>
</evidence>
<evidence type="ECO:0000259" key="8">
    <source>
        <dbReference type="PROSITE" id="PS50111"/>
    </source>
</evidence>
<feature type="transmembrane region" description="Helical" evidence="7">
    <location>
        <begin position="202"/>
        <end position="225"/>
    </location>
</feature>
<keyword evidence="4 6" id="KW-0807">Transducer</keyword>
<accession>A0A7V9YZZ1</accession>
<feature type="domain" description="HAMP" evidence="9">
    <location>
        <begin position="226"/>
        <end position="277"/>
    </location>
</feature>
<evidence type="ECO:0000256" key="3">
    <source>
        <dbReference type="ARBA" id="ARBA00023136"/>
    </source>
</evidence>
<dbReference type="Gene3D" id="1.10.287.950">
    <property type="entry name" value="Methyl-accepting chemotaxis protein"/>
    <property type="match status" value="1"/>
</dbReference>
<dbReference type="InterPro" id="IPR003660">
    <property type="entry name" value="HAMP_dom"/>
</dbReference>
<dbReference type="CDD" id="cd11386">
    <property type="entry name" value="MCP_signal"/>
    <property type="match status" value="1"/>
</dbReference>
<dbReference type="GO" id="GO:0004888">
    <property type="term" value="F:transmembrane signaling receptor activity"/>
    <property type="evidence" value="ECO:0007669"/>
    <property type="project" value="InterPro"/>
</dbReference>
<dbReference type="PRINTS" id="PR00260">
    <property type="entry name" value="CHEMTRNSDUCR"/>
</dbReference>
<dbReference type="PANTHER" id="PTHR32089:SF112">
    <property type="entry name" value="LYSOZYME-LIKE PROTEIN-RELATED"/>
    <property type="match status" value="1"/>
</dbReference>
<gene>
    <name evidence="10" type="ORF">HNQ85_001834</name>
</gene>
<feature type="domain" description="Methyl-accepting transducer" evidence="8">
    <location>
        <begin position="296"/>
        <end position="532"/>
    </location>
</feature>
<evidence type="ECO:0000259" key="9">
    <source>
        <dbReference type="PROSITE" id="PS50885"/>
    </source>
</evidence>
<keyword evidence="2" id="KW-1003">Cell membrane</keyword>
<keyword evidence="7" id="KW-1133">Transmembrane helix</keyword>
<dbReference type="PANTHER" id="PTHR32089">
    <property type="entry name" value="METHYL-ACCEPTING CHEMOTAXIS PROTEIN MCPB"/>
    <property type="match status" value="1"/>
</dbReference>
<dbReference type="PROSITE" id="PS50885">
    <property type="entry name" value="HAMP"/>
    <property type="match status" value="1"/>
</dbReference>
<evidence type="ECO:0000256" key="7">
    <source>
        <dbReference type="SAM" id="Phobius"/>
    </source>
</evidence>
<protein>
    <submittedName>
        <fullName evidence="10">Methyl-accepting chemotaxis protein</fullName>
    </submittedName>
</protein>
<keyword evidence="11" id="KW-1185">Reference proteome</keyword>
<dbReference type="Pfam" id="PF00015">
    <property type="entry name" value="MCPsignal"/>
    <property type="match status" value="1"/>
</dbReference>
<dbReference type="Pfam" id="PF00672">
    <property type="entry name" value="HAMP"/>
    <property type="match status" value="1"/>
</dbReference>
<organism evidence="10 11">
    <name type="scientific">[Anoxybacillus] calidus</name>
    <dbReference type="NCBI Taxonomy" id="575178"/>
    <lineage>
        <taxon>Bacteria</taxon>
        <taxon>Bacillati</taxon>
        <taxon>Bacillota</taxon>
        <taxon>Bacilli</taxon>
        <taxon>Bacillales</taxon>
        <taxon>Anoxybacillaceae</taxon>
        <taxon>Paranoxybacillus</taxon>
    </lineage>
</organism>
<comment type="caution">
    <text evidence="10">The sequence shown here is derived from an EMBL/GenBank/DDBJ whole genome shotgun (WGS) entry which is preliminary data.</text>
</comment>
<sequence>MMQKMKQLPFITRIILLTTILSLALGVSLIVANLILQSNILKTEMNKQATAIAKQWGKKIDVDLVETAKNETDFNDPAQKKLTKFFDNISKYNPNVAQGYIFGTDLQDGNKTTIISSPSHIVEQLEKNGIKVGDLYEQPPTIVKSIKKLKETKQMVASDIYEDQFGTWVTVLYPIQNDSGEVFAFFGIDVDASMVKNGKEKLFTVSLSILVPVLILIMLVQVFFIRSSAKPLKQLLSGIEQMKQGNLDIHLPTREDDLGKMNEAFNQMAAEMKNMIHKIKETSETVLKFSEMVTVVSQTSREHSVKITGDIKEMNEGIETQEMSISESAGAIEQISAEIQQIAHSSQDISLLSKQMEDYAAKGMAAINDVTKQMSNISDNVKHSSDIISSLKAHSEEISAILKLITEIAEQTNLLALNAAIEAARAGEHGKGFSVVAQEVRKLAEGSNRSTVRIAEIIEEIQREIQNAVKAMESGTKETKKGQEVAKTASELFEKLKGFSDQLAEQIEAVSAGTQEISAATEEVTASVQELTHVANKNTSISHQIATSANEQLESVNRLANSAAELNQLTKELQEIVGKFHV</sequence>
<dbReference type="InterPro" id="IPR004089">
    <property type="entry name" value="MCPsignal_dom"/>
</dbReference>
<dbReference type="EMBL" id="JACDUU010000003">
    <property type="protein sequence ID" value="MBA2871564.1"/>
    <property type="molecule type" value="Genomic_DNA"/>
</dbReference>
<evidence type="ECO:0000313" key="11">
    <source>
        <dbReference type="Proteomes" id="UP000580891"/>
    </source>
</evidence>
<evidence type="ECO:0000256" key="4">
    <source>
        <dbReference type="ARBA" id="ARBA00023224"/>
    </source>
</evidence>
<proteinExistence type="inferred from homology"/>
<dbReference type="CDD" id="cd06225">
    <property type="entry name" value="HAMP"/>
    <property type="match status" value="1"/>
</dbReference>
<keyword evidence="3 7" id="KW-0472">Membrane</keyword>
<dbReference type="RefSeq" id="WP_181537371.1">
    <property type="nucleotide sequence ID" value="NZ_JACDUU010000003.1"/>
</dbReference>
<keyword evidence="7" id="KW-0812">Transmembrane</keyword>
<reference evidence="10 11" key="1">
    <citation type="submission" date="2020-07" db="EMBL/GenBank/DDBJ databases">
        <title>Genomic Encyclopedia of Type Strains, Phase IV (KMG-IV): sequencing the most valuable type-strain genomes for metagenomic binning, comparative biology and taxonomic classification.</title>
        <authorList>
            <person name="Goeker M."/>
        </authorList>
    </citation>
    <scope>NUCLEOTIDE SEQUENCE [LARGE SCALE GENOMIC DNA]</scope>
    <source>
        <strain evidence="10 11">DSM 25220</strain>
    </source>
</reference>
<dbReference type="Gene3D" id="6.10.340.10">
    <property type="match status" value="1"/>
</dbReference>
<dbReference type="InterPro" id="IPR004090">
    <property type="entry name" value="Chemotax_Me-accpt_rcpt"/>
</dbReference>
<dbReference type="Proteomes" id="UP000580891">
    <property type="component" value="Unassembled WGS sequence"/>
</dbReference>
<comment type="subcellular location">
    <subcellularLocation>
        <location evidence="1">Cell membrane</location>
    </subcellularLocation>
</comment>
<name>A0A7V9YZZ1_9BACL</name>
<evidence type="ECO:0000256" key="5">
    <source>
        <dbReference type="ARBA" id="ARBA00029447"/>
    </source>
</evidence>
<dbReference type="GO" id="GO:0006935">
    <property type="term" value="P:chemotaxis"/>
    <property type="evidence" value="ECO:0007669"/>
    <property type="project" value="InterPro"/>
</dbReference>
<dbReference type="PROSITE" id="PS50111">
    <property type="entry name" value="CHEMOTAXIS_TRANSDUC_2"/>
    <property type="match status" value="1"/>
</dbReference>
<dbReference type="SMART" id="SM00304">
    <property type="entry name" value="HAMP"/>
    <property type="match status" value="1"/>
</dbReference>
<dbReference type="GO" id="GO:0007165">
    <property type="term" value="P:signal transduction"/>
    <property type="evidence" value="ECO:0007669"/>
    <property type="project" value="UniProtKB-KW"/>
</dbReference>
<comment type="similarity">
    <text evidence="5">Belongs to the methyl-accepting chemotaxis (MCP) protein family.</text>
</comment>
<evidence type="ECO:0000313" key="10">
    <source>
        <dbReference type="EMBL" id="MBA2871564.1"/>
    </source>
</evidence>
<dbReference type="SMART" id="SM00283">
    <property type="entry name" value="MA"/>
    <property type="match status" value="1"/>
</dbReference>
<dbReference type="GO" id="GO:0005886">
    <property type="term" value="C:plasma membrane"/>
    <property type="evidence" value="ECO:0007669"/>
    <property type="project" value="UniProtKB-SubCell"/>
</dbReference>